<dbReference type="RefSeq" id="WP_367640222.1">
    <property type="nucleotide sequence ID" value="NZ_JBFNQN010000015.1"/>
</dbReference>
<evidence type="ECO:0000313" key="2">
    <source>
        <dbReference type="EMBL" id="MEW9267043.1"/>
    </source>
</evidence>
<dbReference type="InterPro" id="IPR013022">
    <property type="entry name" value="Xyl_isomerase-like_TIM-brl"/>
</dbReference>
<sequence length="286" mass="31973">MARIGVQAMMLRDSVAELGAFETFRRVREIGYRSVEVSQIPMTDENVGELERARDELGVEVAALSANLTRVPGMPNDALEGDLEKIVADCKRLGADMVRIGMLPFEAMTDLDRVLDFCDRSNAIAVRLRETGIRLYYHNHHIEFTKFDGRFMLDVIADRAPDVGLELDVHWLQRGGVNPVAVIGQYAGRVRMVHLKDYRIGRIDPSAFEALQRGDREGFQRAFNDVVQFAEVGEGNLDFAAIVPAAVEAGAQHLLVEQDQLYGRTVWEALRTSHDNLVALGFGDLF</sequence>
<dbReference type="SUPFAM" id="SSF51658">
    <property type="entry name" value="Xylose isomerase-like"/>
    <property type="match status" value="1"/>
</dbReference>
<gene>
    <name evidence="2" type="ORF">AB1207_20015</name>
</gene>
<feature type="domain" description="Xylose isomerase-like TIM barrel" evidence="1">
    <location>
        <begin position="24"/>
        <end position="256"/>
    </location>
</feature>
<proteinExistence type="predicted"/>
<dbReference type="Pfam" id="PF01261">
    <property type="entry name" value="AP_endonuc_2"/>
    <property type="match status" value="1"/>
</dbReference>
<reference evidence="2 3" key="1">
    <citation type="submission" date="2024-07" db="EMBL/GenBank/DDBJ databases">
        <authorList>
            <person name="Thanompreechachai J."/>
            <person name="Duangmal K."/>
        </authorList>
    </citation>
    <scope>NUCLEOTIDE SEQUENCE [LARGE SCALE GENOMIC DNA]</scope>
    <source>
        <strain evidence="2 3">KCTC 19886</strain>
    </source>
</reference>
<dbReference type="InterPro" id="IPR050312">
    <property type="entry name" value="IolE/XylAMocC-like"/>
</dbReference>
<name>A0ABV3PBL7_9ACTN</name>
<evidence type="ECO:0000313" key="3">
    <source>
        <dbReference type="Proteomes" id="UP001555826"/>
    </source>
</evidence>
<comment type="caution">
    <text evidence="2">The sequence shown here is derived from an EMBL/GenBank/DDBJ whole genome shotgun (WGS) entry which is preliminary data.</text>
</comment>
<dbReference type="Proteomes" id="UP001555826">
    <property type="component" value="Unassembled WGS sequence"/>
</dbReference>
<keyword evidence="2" id="KW-0413">Isomerase</keyword>
<dbReference type="PANTHER" id="PTHR12110">
    <property type="entry name" value="HYDROXYPYRUVATE ISOMERASE"/>
    <property type="match status" value="1"/>
</dbReference>
<keyword evidence="3" id="KW-1185">Reference proteome</keyword>
<evidence type="ECO:0000259" key="1">
    <source>
        <dbReference type="Pfam" id="PF01261"/>
    </source>
</evidence>
<dbReference type="PANTHER" id="PTHR12110:SF41">
    <property type="entry name" value="INOSOSE DEHYDRATASE"/>
    <property type="match status" value="1"/>
</dbReference>
<dbReference type="InterPro" id="IPR036237">
    <property type="entry name" value="Xyl_isomerase-like_sf"/>
</dbReference>
<protein>
    <submittedName>
        <fullName evidence="2">Sugar phosphate isomerase/epimerase</fullName>
    </submittedName>
</protein>
<accession>A0ABV3PBL7</accession>
<dbReference type="EMBL" id="JBFNQN010000015">
    <property type="protein sequence ID" value="MEW9267043.1"/>
    <property type="molecule type" value="Genomic_DNA"/>
</dbReference>
<dbReference type="GO" id="GO:0016853">
    <property type="term" value="F:isomerase activity"/>
    <property type="evidence" value="ECO:0007669"/>
    <property type="project" value="UniProtKB-KW"/>
</dbReference>
<dbReference type="Gene3D" id="3.20.20.150">
    <property type="entry name" value="Divalent-metal-dependent TIM barrel enzymes"/>
    <property type="match status" value="1"/>
</dbReference>
<organism evidence="2 3">
    <name type="scientific">Kineococcus endophyticus</name>
    <dbReference type="NCBI Taxonomy" id="1181883"/>
    <lineage>
        <taxon>Bacteria</taxon>
        <taxon>Bacillati</taxon>
        <taxon>Actinomycetota</taxon>
        <taxon>Actinomycetes</taxon>
        <taxon>Kineosporiales</taxon>
        <taxon>Kineosporiaceae</taxon>
        <taxon>Kineococcus</taxon>
    </lineage>
</organism>